<dbReference type="InterPro" id="IPR030456">
    <property type="entry name" value="TF_fork_head_CS_2"/>
</dbReference>
<dbReference type="InterPro" id="IPR036390">
    <property type="entry name" value="WH_DNA-bd_sf"/>
</dbReference>
<feature type="domain" description="Fork-head" evidence="6">
    <location>
        <begin position="74"/>
        <end position="175"/>
    </location>
</feature>
<dbReference type="Ensembl" id="ENSEBUT00000010351.1">
    <property type="protein sequence ID" value="ENSEBUP00000009820.1"/>
    <property type="gene ID" value="ENSEBUG00000006313.1"/>
</dbReference>
<evidence type="ECO:0000313" key="7">
    <source>
        <dbReference type="Ensembl" id="ENSEBUP00000009820.1"/>
    </source>
</evidence>
<keyword evidence="2 4" id="KW-0238">DNA-binding</keyword>
<dbReference type="Proteomes" id="UP000694388">
    <property type="component" value="Unplaced"/>
</dbReference>
<dbReference type="GO" id="GO:1990837">
    <property type="term" value="F:sequence-specific double-stranded DNA binding"/>
    <property type="evidence" value="ECO:0007669"/>
    <property type="project" value="TreeGrafter"/>
</dbReference>
<dbReference type="PANTHER" id="PTHR46617">
    <property type="entry name" value="FORKHEAD BOX PROTEIN G1"/>
    <property type="match status" value="1"/>
</dbReference>
<dbReference type="GeneTree" id="ENSGT00940000165356"/>
<dbReference type="PROSITE" id="PS00658">
    <property type="entry name" value="FORK_HEAD_2"/>
    <property type="match status" value="1"/>
</dbReference>
<dbReference type="Gene3D" id="1.10.10.10">
    <property type="entry name" value="Winged helix-like DNA-binding domain superfamily/Winged helix DNA-binding domain"/>
    <property type="match status" value="1"/>
</dbReference>
<comment type="subcellular location">
    <subcellularLocation>
        <location evidence="1 4">Nucleus</location>
    </subcellularLocation>
</comment>
<keyword evidence="8" id="KW-1185">Reference proteome</keyword>
<keyword evidence="4" id="KW-0539">Nucleus</keyword>
<feature type="region of interest" description="Disordered" evidence="5">
    <location>
        <begin position="23"/>
        <end position="75"/>
    </location>
</feature>
<dbReference type="InterPro" id="IPR001766">
    <property type="entry name" value="Fork_head_dom"/>
</dbReference>
<dbReference type="SMART" id="SM00339">
    <property type="entry name" value="FH"/>
    <property type="match status" value="1"/>
</dbReference>
<dbReference type="InterPro" id="IPR036388">
    <property type="entry name" value="WH-like_DNA-bd_sf"/>
</dbReference>
<feature type="compositionally biased region" description="Basic and acidic residues" evidence="5">
    <location>
        <begin position="23"/>
        <end position="32"/>
    </location>
</feature>
<evidence type="ECO:0000256" key="4">
    <source>
        <dbReference type="PROSITE-ProRule" id="PRU00089"/>
    </source>
</evidence>
<dbReference type="InterPro" id="IPR047208">
    <property type="entry name" value="FOXG1"/>
</dbReference>
<reference evidence="7" key="2">
    <citation type="submission" date="2025-09" db="UniProtKB">
        <authorList>
            <consortium name="Ensembl"/>
        </authorList>
    </citation>
    <scope>IDENTIFICATION</scope>
</reference>
<evidence type="ECO:0000256" key="1">
    <source>
        <dbReference type="ARBA" id="ARBA00004123"/>
    </source>
</evidence>
<sequence length="276" mass="31467">MMFTSPFSIDSLLRGVEKQIDSPECLVDKRPQSPEGYAASEIDSGHRQASREDEDPQSSKRSRSNPKGSPSQKKPTFSYNALIIMAIRQSRDQRLTLDGICEFISRTFSYYRTQHSWRNSIRHNLSLGRCFVKVPRQMEEPGKGSYWALHPAFKDVTIGRTTGRVQRRSYVRRRSFAFKHCTSWPSSQQRDVLSLAQSSCKKVVEPQTISMRLPKDSICSGGRWASLPCLHDIAALSLQRQTLPCFECSYIPALQIYNCLGVLQPQVLNSGQMFYM</sequence>
<feature type="compositionally biased region" description="Polar residues" evidence="5">
    <location>
        <begin position="65"/>
        <end position="75"/>
    </location>
</feature>
<dbReference type="PANTHER" id="PTHR46617:SF3">
    <property type="entry name" value="FORKHEAD BOX PROTEIN G1"/>
    <property type="match status" value="1"/>
</dbReference>
<feature type="DNA-binding region" description="Fork-head" evidence="4">
    <location>
        <begin position="74"/>
        <end position="175"/>
    </location>
</feature>
<evidence type="ECO:0000256" key="5">
    <source>
        <dbReference type="SAM" id="MobiDB-lite"/>
    </source>
</evidence>
<dbReference type="InterPro" id="IPR018122">
    <property type="entry name" value="TF_fork_head_CS_1"/>
</dbReference>
<dbReference type="GO" id="GO:0006357">
    <property type="term" value="P:regulation of transcription by RNA polymerase II"/>
    <property type="evidence" value="ECO:0007669"/>
    <property type="project" value="TreeGrafter"/>
</dbReference>
<dbReference type="GO" id="GO:0003700">
    <property type="term" value="F:DNA-binding transcription factor activity"/>
    <property type="evidence" value="ECO:0007669"/>
    <property type="project" value="InterPro"/>
</dbReference>
<dbReference type="Pfam" id="PF00250">
    <property type="entry name" value="Forkhead"/>
    <property type="match status" value="1"/>
</dbReference>
<reference evidence="7" key="1">
    <citation type="submission" date="2025-08" db="UniProtKB">
        <authorList>
            <consortium name="Ensembl"/>
        </authorList>
    </citation>
    <scope>IDENTIFICATION</scope>
</reference>
<dbReference type="PROSITE" id="PS00657">
    <property type="entry name" value="FORK_HEAD_1"/>
    <property type="match status" value="1"/>
</dbReference>
<accession>A0A8C4Q4C2</accession>
<dbReference type="FunFam" id="1.10.10.10:FF:000135">
    <property type="entry name" value="forkhead box protein G1"/>
    <property type="match status" value="1"/>
</dbReference>
<dbReference type="GO" id="GO:0005634">
    <property type="term" value="C:nucleus"/>
    <property type="evidence" value="ECO:0007669"/>
    <property type="project" value="UniProtKB-SubCell"/>
</dbReference>
<evidence type="ECO:0000313" key="8">
    <source>
        <dbReference type="Proteomes" id="UP000694388"/>
    </source>
</evidence>
<evidence type="ECO:0000256" key="3">
    <source>
        <dbReference type="ARBA" id="ARBA00034868"/>
    </source>
</evidence>
<dbReference type="PROSITE" id="PS50039">
    <property type="entry name" value="FORK_HEAD_3"/>
    <property type="match status" value="1"/>
</dbReference>
<dbReference type="SUPFAM" id="SSF46785">
    <property type="entry name" value="Winged helix' DNA-binding domain"/>
    <property type="match status" value="1"/>
</dbReference>
<organism evidence="7 8">
    <name type="scientific">Eptatretus burgeri</name>
    <name type="common">Inshore hagfish</name>
    <dbReference type="NCBI Taxonomy" id="7764"/>
    <lineage>
        <taxon>Eukaryota</taxon>
        <taxon>Metazoa</taxon>
        <taxon>Chordata</taxon>
        <taxon>Craniata</taxon>
        <taxon>Vertebrata</taxon>
        <taxon>Cyclostomata</taxon>
        <taxon>Myxini</taxon>
        <taxon>Myxiniformes</taxon>
        <taxon>Myxinidae</taxon>
        <taxon>Eptatretinae</taxon>
        <taxon>Eptatretus</taxon>
    </lineage>
</organism>
<evidence type="ECO:0000259" key="6">
    <source>
        <dbReference type="PROSITE" id="PS50039"/>
    </source>
</evidence>
<evidence type="ECO:0000256" key="2">
    <source>
        <dbReference type="ARBA" id="ARBA00023125"/>
    </source>
</evidence>
<name>A0A8C4Q4C2_EPTBU</name>
<protein>
    <recommendedName>
        <fullName evidence="3">Forkhead box protein G1</fullName>
    </recommendedName>
</protein>
<dbReference type="PRINTS" id="PR00053">
    <property type="entry name" value="FORKHEAD"/>
</dbReference>
<proteinExistence type="predicted"/>
<dbReference type="AlphaFoldDB" id="A0A8C4Q4C2"/>